<feature type="compositionally biased region" description="Pro residues" evidence="1">
    <location>
        <begin position="195"/>
        <end position="207"/>
    </location>
</feature>
<proteinExistence type="predicted"/>
<evidence type="ECO:0000313" key="2">
    <source>
        <dbReference type="Proteomes" id="UP000887540"/>
    </source>
</evidence>
<feature type="compositionally biased region" description="Polar residues" evidence="1">
    <location>
        <begin position="322"/>
        <end position="331"/>
    </location>
</feature>
<dbReference type="AlphaFoldDB" id="A0A914C480"/>
<accession>A0A914C480</accession>
<dbReference type="WBParaSite" id="ACRNAN_Path_240.g891.t1">
    <property type="protein sequence ID" value="ACRNAN_Path_240.g891.t1"/>
    <property type="gene ID" value="ACRNAN_Path_240.g891"/>
</dbReference>
<sequence length="385" mass="42116">MKSDSENENEFEDAVETLASVNESKKLNGTATLNEISLTDNNHTITSTPQTSSWNSFVKPETPIISTHRRNRLAILRNRMQTEFGSGFDDETSQSQSERTSLASWGQKLLMEHSDSPIAVRPTDSLSTRGPASNIPAPVFNSALLNNLHVPYKTDEEPETENYKQEEILIYPEENSAKPNETYRNSSPTGTSTPSSPPPVHPPPPLPVSLTNSESVNKHDSAQDPSMSPPIPPPLPPRKAIGGQTPRLPKATVDQPQTIKSRTNSTSNSENKREIQINSKSPTLIVENSYGKHRGHAKTKSLDRGLSLAKSMKSGPFPPPSNKSNSLNRGCSPNDLMDAVCEEDQRINSAQSVIQQITMSVLSSSDGDNSNDENDEKPVSEKKVN</sequence>
<evidence type="ECO:0000256" key="1">
    <source>
        <dbReference type="SAM" id="MobiDB-lite"/>
    </source>
</evidence>
<feature type="compositionally biased region" description="Low complexity" evidence="1">
    <location>
        <begin position="185"/>
        <end position="194"/>
    </location>
</feature>
<reference evidence="3" key="1">
    <citation type="submission" date="2022-11" db="UniProtKB">
        <authorList>
            <consortium name="WormBaseParasite"/>
        </authorList>
    </citation>
    <scope>IDENTIFICATION</scope>
</reference>
<evidence type="ECO:0000313" key="3">
    <source>
        <dbReference type="WBParaSite" id="ACRNAN_Path_240.g891.t1"/>
    </source>
</evidence>
<feature type="compositionally biased region" description="Polar residues" evidence="1">
    <location>
        <begin position="254"/>
        <end position="269"/>
    </location>
</feature>
<organism evidence="2 3">
    <name type="scientific">Acrobeloides nanus</name>
    <dbReference type="NCBI Taxonomy" id="290746"/>
    <lineage>
        <taxon>Eukaryota</taxon>
        <taxon>Metazoa</taxon>
        <taxon>Ecdysozoa</taxon>
        <taxon>Nematoda</taxon>
        <taxon>Chromadorea</taxon>
        <taxon>Rhabditida</taxon>
        <taxon>Tylenchina</taxon>
        <taxon>Cephalobomorpha</taxon>
        <taxon>Cephaloboidea</taxon>
        <taxon>Cephalobidae</taxon>
        <taxon>Acrobeloides</taxon>
    </lineage>
</organism>
<keyword evidence="2" id="KW-1185">Reference proteome</keyword>
<name>A0A914C480_9BILA</name>
<feature type="compositionally biased region" description="Pro residues" evidence="1">
    <location>
        <begin position="227"/>
        <end position="237"/>
    </location>
</feature>
<protein>
    <submittedName>
        <fullName evidence="3">Uncharacterized protein</fullName>
    </submittedName>
</protein>
<feature type="compositionally biased region" description="Basic and acidic residues" evidence="1">
    <location>
        <begin position="376"/>
        <end position="385"/>
    </location>
</feature>
<feature type="region of interest" description="Disordered" evidence="1">
    <location>
        <begin position="358"/>
        <end position="385"/>
    </location>
</feature>
<dbReference type="Proteomes" id="UP000887540">
    <property type="component" value="Unplaced"/>
</dbReference>
<feature type="region of interest" description="Disordered" evidence="1">
    <location>
        <begin position="170"/>
        <end position="336"/>
    </location>
</feature>